<reference evidence="2" key="1">
    <citation type="submission" date="2016-10" db="EMBL/GenBank/DDBJ databases">
        <authorList>
            <person name="Varghese N."/>
            <person name="Submissions S."/>
        </authorList>
    </citation>
    <scope>NUCLEOTIDE SEQUENCE [LARGE SCALE GENOMIC DNA]</scope>
    <source>
        <strain evidence="2">CGMCC 4.2126</strain>
    </source>
</reference>
<evidence type="ECO:0000313" key="1">
    <source>
        <dbReference type="EMBL" id="SFL15288.1"/>
    </source>
</evidence>
<dbReference type="InterPro" id="IPR036397">
    <property type="entry name" value="RNaseH_sf"/>
</dbReference>
<evidence type="ECO:0008006" key="3">
    <source>
        <dbReference type="Google" id="ProtNLM"/>
    </source>
</evidence>
<dbReference type="GO" id="GO:0003676">
    <property type="term" value="F:nucleic acid binding"/>
    <property type="evidence" value="ECO:0007669"/>
    <property type="project" value="InterPro"/>
</dbReference>
<dbReference type="Proteomes" id="UP000199111">
    <property type="component" value="Unassembled WGS sequence"/>
</dbReference>
<keyword evidence="2" id="KW-1185">Reference proteome</keyword>
<accession>A0A1I4FBH9</accession>
<dbReference type="AlphaFoldDB" id="A0A1I4FBH9"/>
<sequence>MVQWPTYAPELNPAKGVWALLKRAIANFVAAGLDGLVRITRRKLKKTRHRPQLLDGRLAATGLVIEPW</sequence>
<proteinExistence type="predicted"/>
<dbReference type="EMBL" id="FOQY01000060">
    <property type="protein sequence ID" value="SFL15288.1"/>
    <property type="molecule type" value="Genomic_DNA"/>
</dbReference>
<gene>
    <name evidence="1" type="ORF">SAMN05216275_16022</name>
</gene>
<evidence type="ECO:0000313" key="2">
    <source>
        <dbReference type="Proteomes" id="UP000199111"/>
    </source>
</evidence>
<name>A0A1I4FBH9_9ACTN</name>
<organism evidence="1 2">
    <name type="scientific">Streptosporangium canum</name>
    <dbReference type="NCBI Taxonomy" id="324952"/>
    <lineage>
        <taxon>Bacteria</taxon>
        <taxon>Bacillati</taxon>
        <taxon>Actinomycetota</taxon>
        <taxon>Actinomycetes</taxon>
        <taxon>Streptosporangiales</taxon>
        <taxon>Streptosporangiaceae</taxon>
        <taxon>Streptosporangium</taxon>
    </lineage>
</organism>
<protein>
    <recommendedName>
        <fullName evidence="3">DDE superfamily endonuclease</fullName>
    </recommendedName>
</protein>
<dbReference type="Gene3D" id="3.30.420.10">
    <property type="entry name" value="Ribonuclease H-like superfamily/Ribonuclease H"/>
    <property type="match status" value="1"/>
</dbReference>